<evidence type="ECO:0000256" key="1">
    <source>
        <dbReference type="SAM" id="Phobius"/>
    </source>
</evidence>
<gene>
    <name evidence="3" type="primary">106094294</name>
</gene>
<protein>
    <recommendedName>
        <fullName evidence="5">C-type lectin domain-containing protein</fullName>
    </recommendedName>
</protein>
<organism evidence="3 4">
    <name type="scientific">Stomoxys calcitrans</name>
    <name type="common">Stable fly</name>
    <name type="synonym">Conops calcitrans</name>
    <dbReference type="NCBI Taxonomy" id="35570"/>
    <lineage>
        <taxon>Eukaryota</taxon>
        <taxon>Metazoa</taxon>
        <taxon>Ecdysozoa</taxon>
        <taxon>Arthropoda</taxon>
        <taxon>Hexapoda</taxon>
        <taxon>Insecta</taxon>
        <taxon>Pterygota</taxon>
        <taxon>Neoptera</taxon>
        <taxon>Endopterygota</taxon>
        <taxon>Diptera</taxon>
        <taxon>Brachycera</taxon>
        <taxon>Muscomorpha</taxon>
        <taxon>Muscoidea</taxon>
        <taxon>Muscidae</taxon>
        <taxon>Stomoxys</taxon>
    </lineage>
</organism>
<keyword evidence="2" id="KW-0732">Signal</keyword>
<evidence type="ECO:0008006" key="5">
    <source>
        <dbReference type="Google" id="ProtNLM"/>
    </source>
</evidence>
<dbReference type="InterPro" id="IPR016187">
    <property type="entry name" value="CTDL_fold"/>
</dbReference>
<dbReference type="OrthoDB" id="7925112at2759"/>
<dbReference type="SUPFAM" id="SSF56436">
    <property type="entry name" value="C-type lectin-like"/>
    <property type="match status" value="2"/>
</dbReference>
<evidence type="ECO:0000256" key="2">
    <source>
        <dbReference type="SAM" id="SignalP"/>
    </source>
</evidence>
<feature type="chain" id="PRO_5009325495" description="C-type lectin domain-containing protein" evidence="2">
    <location>
        <begin position="25"/>
        <end position="293"/>
    </location>
</feature>
<evidence type="ECO:0000313" key="3">
    <source>
        <dbReference type="EnsemblMetazoa" id="SCAU001446-PA"/>
    </source>
</evidence>
<dbReference type="Gene3D" id="3.10.100.10">
    <property type="entry name" value="Mannose-Binding Protein A, subunit A"/>
    <property type="match status" value="1"/>
</dbReference>
<reference evidence="3" key="1">
    <citation type="submission" date="2020-05" db="UniProtKB">
        <authorList>
            <consortium name="EnsemblMetazoa"/>
        </authorList>
    </citation>
    <scope>IDENTIFICATION</scope>
    <source>
        <strain evidence="3">USDA</strain>
    </source>
</reference>
<keyword evidence="4" id="KW-1185">Reference proteome</keyword>
<keyword evidence="1" id="KW-0472">Membrane</keyword>
<dbReference type="EnsemblMetazoa" id="SCAU001446-RA">
    <property type="protein sequence ID" value="SCAU001446-PA"/>
    <property type="gene ID" value="SCAU001446"/>
</dbReference>
<sequence length="293" mass="34634">MATSVYILALWCFIAINHVLPILGEHVHNSHTQWFEANGNLYHIEVEPEFTWKESMIHCKKERLNLLRPSEEYHPAQLKEYIKTKFPKYPSFWVQKNATKASLVENLGFKFEDKERRCNKMDNQTFGWKTDKCYNNMGFICERALKNGWSLHRLFNTRYYIMPDSKYTCNEVRQLCSEQNMTLTLLSSLDDNFSLKDYIFINYGAFVTFWLGEQDTTTDCKFWSPLNTNKTEKRGYICEQPVIQSFLTFRHLLLIGCVSVAALIAIIVFVVFKLILRRKVKDMQQNVEKVEKK</sequence>
<name>A0A1I8NRQ3_STOCA</name>
<evidence type="ECO:0000313" key="4">
    <source>
        <dbReference type="Proteomes" id="UP000095300"/>
    </source>
</evidence>
<dbReference type="VEuPathDB" id="VectorBase:SCAU001446"/>
<proteinExistence type="predicted"/>
<dbReference type="Proteomes" id="UP000095300">
    <property type="component" value="Unassembled WGS sequence"/>
</dbReference>
<keyword evidence="1" id="KW-0812">Transmembrane</keyword>
<accession>A0A1I8NRQ3</accession>
<feature type="signal peptide" evidence="2">
    <location>
        <begin position="1"/>
        <end position="24"/>
    </location>
</feature>
<dbReference type="KEGG" id="scac:106094294"/>
<feature type="transmembrane region" description="Helical" evidence="1">
    <location>
        <begin position="252"/>
        <end position="276"/>
    </location>
</feature>
<dbReference type="InterPro" id="IPR016186">
    <property type="entry name" value="C-type_lectin-like/link_sf"/>
</dbReference>
<keyword evidence="1" id="KW-1133">Transmembrane helix</keyword>
<dbReference type="AlphaFoldDB" id="A0A1I8NRQ3"/>